<keyword evidence="3 6" id="KW-0347">Helicase</keyword>
<dbReference type="EC" id="3.6.4.13" evidence="6"/>
<feature type="compositionally biased region" description="Acidic residues" evidence="7">
    <location>
        <begin position="609"/>
        <end position="619"/>
    </location>
</feature>
<keyword evidence="4 6" id="KW-0067">ATP-binding</keyword>
<comment type="similarity">
    <text evidence="6">Belongs to the DEAD box helicase family.</text>
</comment>
<evidence type="ECO:0000256" key="7">
    <source>
        <dbReference type="SAM" id="MobiDB-lite"/>
    </source>
</evidence>
<dbReference type="SUPFAM" id="SSF52540">
    <property type="entry name" value="P-loop containing nucleoside triphosphate hydrolases"/>
    <property type="match status" value="1"/>
</dbReference>
<comment type="function">
    <text evidence="6">RNA helicase.</text>
</comment>
<feature type="region of interest" description="Disordered" evidence="7">
    <location>
        <begin position="574"/>
        <end position="627"/>
    </location>
</feature>
<dbReference type="PROSITE" id="PS51192">
    <property type="entry name" value="HELICASE_ATP_BIND_1"/>
    <property type="match status" value="1"/>
</dbReference>
<dbReference type="GO" id="GO:0016787">
    <property type="term" value="F:hydrolase activity"/>
    <property type="evidence" value="ECO:0007669"/>
    <property type="project" value="UniProtKB-KW"/>
</dbReference>
<dbReference type="PANTHER" id="PTHR24031">
    <property type="entry name" value="RNA HELICASE"/>
    <property type="match status" value="1"/>
</dbReference>
<dbReference type="SMART" id="SM00490">
    <property type="entry name" value="HELICc"/>
    <property type="match status" value="1"/>
</dbReference>
<dbReference type="InterPro" id="IPR014001">
    <property type="entry name" value="Helicase_ATP-bd"/>
</dbReference>
<dbReference type="GO" id="GO:0003723">
    <property type="term" value="F:RNA binding"/>
    <property type="evidence" value="ECO:0007669"/>
    <property type="project" value="UniProtKB-UniRule"/>
</dbReference>
<evidence type="ECO:0000259" key="8">
    <source>
        <dbReference type="PROSITE" id="PS51192"/>
    </source>
</evidence>
<keyword evidence="2 6" id="KW-0378">Hydrolase</keyword>
<keyword evidence="1 6" id="KW-0547">Nucleotide-binding</keyword>
<dbReference type="InterPro" id="IPR027417">
    <property type="entry name" value="P-loop_NTPase"/>
</dbReference>
<dbReference type="Pfam" id="PF00270">
    <property type="entry name" value="DEAD"/>
    <property type="match status" value="2"/>
</dbReference>
<dbReference type="Gene3D" id="3.40.50.300">
    <property type="entry name" value="P-loop containing nucleotide triphosphate hydrolases"/>
    <property type="match status" value="2"/>
</dbReference>
<dbReference type="AlphaFoldDB" id="A0AAN6N6H9"/>
<evidence type="ECO:0000259" key="9">
    <source>
        <dbReference type="PROSITE" id="PS51194"/>
    </source>
</evidence>
<feature type="compositionally biased region" description="Basic residues" evidence="7">
    <location>
        <begin position="84"/>
        <end position="98"/>
    </location>
</feature>
<dbReference type="GO" id="GO:0003724">
    <property type="term" value="F:RNA helicase activity"/>
    <property type="evidence" value="ECO:0007669"/>
    <property type="project" value="UniProtKB-EC"/>
</dbReference>
<feature type="compositionally biased region" description="Basic and acidic residues" evidence="7">
    <location>
        <begin position="64"/>
        <end position="83"/>
    </location>
</feature>
<feature type="compositionally biased region" description="Acidic residues" evidence="7">
    <location>
        <begin position="111"/>
        <end position="122"/>
    </location>
</feature>
<evidence type="ECO:0000256" key="2">
    <source>
        <dbReference type="ARBA" id="ARBA00022801"/>
    </source>
</evidence>
<sequence length="811" mass="89747">MYARYIPPPKNTAPSFAAPSTAIAALDQSTVAQPKKIVFEDDEFPIPDPKKRKWDDVEEVTAPSKEKKSQKSKSKEEGQDDTKKSKKKSKAETKKKRPEKRDTDHQAQADIDAEEPPVEGEPEPAAAASSPAPQPDTSGSKPKPKKEKKKKKSKDGSSGPAEHEDSTDGIRKRHKSVLEKLDKVLQSARTADGDVEMADAAKSDEEMAEPVEAHGLEPLPQPDPVALDDAKITYNTLPPWLASPIHVTADTKGSFTDLGIAKESAEILASKGFKEAFAVQTAALAQYSPTVPHFGDVVVAAPTGSGKTLAYVLPMIHDISHNWMTKLRGIIVLPTRDLVQQVQAACEACAAAFAIGEGHQRVKIGTAMGNRPFKEEQSMIMQEDEKYDPEGHRKYKERRFRISLDPDSEDEWPYPVKKDPTWGHVHLQVPKVDVLICTPGRLVEHINHTKGFTLDWVRWLVIDEADKLLAQNYQQWLPTVMEKLSVNKPNHRLFRLDKRMPDGVRKIVVSATMTRDISLFQGLKLWRPRLVLLEGTKAGEHTLPATLQESAIKIRDPALKPLYLIDLLRSQHLAPPQAKEEPAEKGDEDEDDTDSESSDSESDASSSSDDSDSSDDSGVEEERAKLSVKGGKAKFDTTVLIFVKSNEAALRLSRLLAILAPDLAPLIGTLTSSTKTSKRMETLRAFARGKLRILVASDLVSRGIDLDLDHVVNYDIPLSETSYVHRVGRTARAGRAGYAWTLLEHAEARRFWRDFAGEGKGASTAILRSRKVERVRLQADEEDGKASGFSEERVKAYESALEQLRREAAGR</sequence>
<evidence type="ECO:0000313" key="10">
    <source>
        <dbReference type="EMBL" id="KAK3939284.1"/>
    </source>
</evidence>
<comment type="caution">
    <text evidence="10">The sequence shown here is derived from an EMBL/GenBank/DDBJ whole genome shotgun (WGS) entry which is preliminary data.</text>
</comment>
<feature type="compositionally biased region" description="Basic residues" evidence="7">
    <location>
        <begin position="142"/>
        <end position="153"/>
    </location>
</feature>
<evidence type="ECO:0000313" key="11">
    <source>
        <dbReference type="Proteomes" id="UP001303473"/>
    </source>
</evidence>
<evidence type="ECO:0000256" key="5">
    <source>
        <dbReference type="ARBA" id="ARBA00022884"/>
    </source>
</evidence>
<dbReference type="InterPro" id="IPR000629">
    <property type="entry name" value="RNA-helicase_DEAD-box_CS"/>
</dbReference>
<keyword evidence="5 6" id="KW-0694">RNA-binding</keyword>
<feature type="compositionally biased region" description="Basic and acidic residues" evidence="7">
    <location>
        <begin position="199"/>
        <end position="209"/>
    </location>
</feature>
<dbReference type="SMART" id="SM00487">
    <property type="entry name" value="DEXDc"/>
    <property type="match status" value="1"/>
</dbReference>
<evidence type="ECO:0000256" key="1">
    <source>
        <dbReference type="ARBA" id="ARBA00022741"/>
    </source>
</evidence>
<dbReference type="Proteomes" id="UP001303473">
    <property type="component" value="Unassembled WGS sequence"/>
</dbReference>
<dbReference type="EMBL" id="MU853814">
    <property type="protein sequence ID" value="KAK3939284.1"/>
    <property type="molecule type" value="Genomic_DNA"/>
</dbReference>
<dbReference type="InterPro" id="IPR011545">
    <property type="entry name" value="DEAD/DEAH_box_helicase_dom"/>
</dbReference>
<feature type="region of interest" description="Disordered" evidence="7">
    <location>
        <begin position="36"/>
        <end position="175"/>
    </location>
</feature>
<evidence type="ECO:0000256" key="6">
    <source>
        <dbReference type="RuleBase" id="RU365068"/>
    </source>
</evidence>
<feature type="compositionally biased region" description="Acidic residues" evidence="7">
    <location>
        <begin position="586"/>
        <end position="602"/>
    </location>
</feature>
<dbReference type="CDD" id="cd18787">
    <property type="entry name" value="SF2_C_DEAD"/>
    <property type="match status" value="1"/>
</dbReference>
<comment type="domain">
    <text evidence="6">The Q motif is unique to and characteristic of the DEAD box family of RNA helicases and controls ATP binding and hydrolysis.</text>
</comment>
<feature type="domain" description="Helicase C-terminal" evidence="9">
    <location>
        <begin position="618"/>
        <end position="783"/>
    </location>
</feature>
<dbReference type="InterPro" id="IPR001650">
    <property type="entry name" value="Helicase_C-like"/>
</dbReference>
<feature type="compositionally biased region" description="Basic and acidic residues" evidence="7">
    <location>
        <begin position="161"/>
        <end position="175"/>
    </location>
</feature>
<feature type="domain" description="Helicase ATP-binding" evidence="8">
    <location>
        <begin position="288"/>
        <end position="531"/>
    </location>
</feature>
<name>A0AAN6N6H9_9PEZI</name>
<dbReference type="PROSITE" id="PS00039">
    <property type="entry name" value="DEAD_ATP_HELICASE"/>
    <property type="match status" value="1"/>
</dbReference>
<accession>A0AAN6N6H9</accession>
<reference evidence="11" key="1">
    <citation type="journal article" date="2023" name="Mol. Phylogenet. Evol.">
        <title>Genome-scale phylogeny and comparative genomics of the fungal order Sordariales.</title>
        <authorList>
            <person name="Hensen N."/>
            <person name="Bonometti L."/>
            <person name="Westerberg I."/>
            <person name="Brannstrom I.O."/>
            <person name="Guillou S."/>
            <person name="Cros-Aarteil S."/>
            <person name="Calhoun S."/>
            <person name="Haridas S."/>
            <person name="Kuo A."/>
            <person name="Mondo S."/>
            <person name="Pangilinan J."/>
            <person name="Riley R."/>
            <person name="LaButti K."/>
            <person name="Andreopoulos B."/>
            <person name="Lipzen A."/>
            <person name="Chen C."/>
            <person name="Yan M."/>
            <person name="Daum C."/>
            <person name="Ng V."/>
            <person name="Clum A."/>
            <person name="Steindorff A."/>
            <person name="Ohm R.A."/>
            <person name="Martin F."/>
            <person name="Silar P."/>
            <person name="Natvig D.O."/>
            <person name="Lalanne C."/>
            <person name="Gautier V."/>
            <person name="Ament-Velasquez S.L."/>
            <person name="Kruys A."/>
            <person name="Hutchinson M.I."/>
            <person name="Powell A.J."/>
            <person name="Barry K."/>
            <person name="Miller A.N."/>
            <person name="Grigoriev I.V."/>
            <person name="Debuchy R."/>
            <person name="Gladieux P."/>
            <person name="Hiltunen Thoren M."/>
            <person name="Johannesson H."/>
        </authorList>
    </citation>
    <scope>NUCLEOTIDE SEQUENCE [LARGE SCALE GENOMIC DNA]</scope>
    <source>
        <strain evidence="11">CBS 340.73</strain>
    </source>
</reference>
<gene>
    <name evidence="10" type="ORF">QBC46DRAFT_316202</name>
</gene>
<evidence type="ECO:0000256" key="4">
    <source>
        <dbReference type="ARBA" id="ARBA00022840"/>
    </source>
</evidence>
<feature type="region of interest" description="Disordered" evidence="7">
    <location>
        <begin position="189"/>
        <end position="209"/>
    </location>
</feature>
<keyword evidence="11" id="KW-1185">Reference proteome</keyword>
<evidence type="ECO:0000256" key="3">
    <source>
        <dbReference type="ARBA" id="ARBA00022806"/>
    </source>
</evidence>
<comment type="catalytic activity">
    <reaction evidence="6">
        <text>ATP + H2O = ADP + phosphate + H(+)</text>
        <dbReference type="Rhea" id="RHEA:13065"/>
        <dbReference type="ChEBI" id="CHEBI:15377"/>
        <dbReference type="ChEBI" id="CHEBI:15378"/>
        <dbReference type="ChEBI" id="CHEBI:30616"/>
        <dbReference type="ChEBI" id="CHEBI:43474"/>
        <dbReference type="ChEBI" id="CHEBI:456216"/>
        <dbReference type="EC" id="3.6.4.13"/>
    </reaction>
</comment>
<dbReference type="GO" id="GO:0005524">
    <property type="term" value="F:ATP binding"/>
    <property type="evidence" value="ECO:0007669"/>
    <property type="project" value="UniProtKB-UniRule"/>
</dbReference>
<dbReference type="Pfam" id="PF00271">
    <property type="entry name" value="Helicase_C"/>
    <property type="match status" value="1"/>
</dbReference>
<dbReference type="PROSITE" id="PS51194">
    <property type="entry name" value="HELICASE_CTER"/>
    <property type="match status" value="1"/>
</dbReference>
<proteinExistence type="inferred from homology"/>
<organism evidence="10 11">
    <name type="scientific">Diplogelasinospora grovesii</name>
    <dbReference type="NCBI Taxonomy" id="303347"/>
    <lineage>
        <taxon>Eukaryota</taxon>
        <taxon>Fungi</taxon>
        <taxon>Dikarya</taxon>
        <taxon>Ascomycota</taxon>
        <taxon>Pezizomycotina</taxon>
        <taxon>Sordariomycetes</taxon>
        <taxon>Sordariomycetidae</taxon>
        <taxon>Sordariales</taxon>
        <taxon>Diplogelasinosporaceae</taxon>
        <taxon>Diplogelasinospora</taxon>
    </lineage>
</organism>
<protein>
    <recommendedName>
        <fullName evidence="6">ATP-dependent RNA helicase</fullName>
        <ecNumber evidence="6">3.6.4.13</ecNumber>
    </recommendedName>
</protein>